<gene>
    <name evidence="1" type="ORF">BpHYR1_021320</name>
</gene>
<dbReference type="AlphaFoldDB" id="A0A3M7T6P0"/>
<keyword evidence="2" id="KW-1185">Reference proteome</keyword>
<organism evidence="1 2">
    <name type="scientific">Brachionus plicatilis</name>
    <name type="common">Marine rotifer</name>
    <name type="synonym">Brachionus muelleri</name>
    <dbReference type="NCBI Taxonomy" id="10195"/>
    <lineage>
        <taxon>Eukaryota</taxon>
        <taxon>Metazoa</taxon>
        <taxon>Spiralia</taxon>
        <taxon>Gnathifera</taxon>
        <taxon>Rotifera</taxon>
        <taxon>Eurotatoria</taxon>
        <taxon>Monogononta</taxon>
        <taxon>Pseudotrocha</taxon>
        <taxon>Ploima</taxon>
        <taxon>Brachionidae</taxon>
        <taxon>Brachionus</taxon>
    </lineage>
</organism>
<reference evidence="1 2" key="1">
    <citation type="journal article" date="2018" name="Sci. Rep.">
        <title>Genomic signatures of local adaptation to the degree of environmental predictability in rotifers.</title>
        <authorList>
            <person name="Franch-Gras L."/>
            <person name="Hahn C."/>
            <person name="Garcia-Roger E.M."/>
            <person name="Carmona M.J."/>
            <person name="Serra M."/>
            <person name="Gomez A."/>
        </authorList>
    </citation>
    <scope>NUCLEOTIDE SEQUENCE [LARGE SCALE GENOMIC DNA]</scope>
    <source>
        <strain evidence="1">HYR1</strain>
    </source>
</reference>
<dbReference type="EMBL" id="REGN01000183">
    <property type="protein sequence ID" value="RNA43724.1"/>
    <property type="molecule type" value="Genomic_DNA"/>
</dbReference>
<evidence type="ECO:0000313" key="1">
    <source>
        <dbReference type="EMBL" id="RNA43724.1"/>
    </source>
</evidence>
<protein>
    <submittedName>
        <fullName evidence="1">Uncharacterized protein</fullName>
    </submittedName>
</protein>
<comment type="caution">
    <text evidence="1">The sequence shown here is derived from an EMBL/GenBank/DDBJ whole genome shotgun (WGS) entry which is preliminary data.</text>
</comment>
<proteinExistence type="predicted"/>
<accession>A0A3M7T6P0</accession>
<sequence length="162" mass="18610">MSPKLKNLRLDWHGRGKYQQFRKTNRKRRLKRKTKFFVNTFGALQYYKRNNIFKPVEAGTGVSGVEKKDDLLRKKNEKLMKKKIYLTSANVRSSSSLSVCRADSWEGGEGPALGVGNVRAETGRYSRALPNPSLDIRDSVSTFTTTFGYMFIVGGSRWGFWW</sequence>
<evidence type="ECO:0000313" key="2">
    <source>
        <dbReference type="Proteomes" id="UP000276133"/>
    </source>
</evidence>
<name>A0A3M7T6P0_BRAPC</name>
<dbReference type="Proteomes" id="UP000276133">
    <property type="component" value="Unassembled WGS sequence"/>
</dbReference>